<evidence type="ECO:0000313" key="3">
    <source>
        <dbReference type="Proteomes" id="UP000257109"/>
    </source>
</evidence>
<evidence type="ECO:0000313" key="2">
    <source>
        <dbReference type="EMBL" id="RDY03905.1"/>
    </source>
</evidence>
<dbReference type="AlphaFoldDB" id="A0A371HM84"/>
<keyword evidence="3" id="KW-1185">Reference proteome</keyword>
<gene>
    <name evidence="2" type="ORF">CR513_12449</name>
</gene>
<accession>A0A371HM84</accession>
<proteinExistence type="predicted"/>
<protein>
    <submittedName>
        <fullName evidence="2">Uncharacterized protein</fullName>
    </submittedName>
</protein>
<feature type="region of interest" description="Disordered" evidence="1">
    <location>
        <begin position="191"/>
        <end position="267"/>
    </location>
</feature>
<feature type="compositionally biased region" description="Basic and acidic residues" evidence="1">
    <location>
        <begin position="241"/>
        <end position="252"/>
    </location>
</feature>
<dbReference type="Proteomes" id="UP000257109">
    <property type="component" value="Unassembled WGS sequence"/>
</dbReference>
<organism evidence="2 3">
    <name type="scientific">Mucuna pruriens</name>
    <name type="common">Velvet bean</name>
    <name type="synonym">Dolichos pruriens</name>
    <dbReference type="NCBI Taxonomy" id="157652"/>
    <lineage>
        <taxon>Eukaryota</taxon>
        <taxon>Viridiplantae</taxon>
        <taxon>Streptophyta</taxon>
        <taxon>Embryophyta</taxon>
        <taxon>Tracheophyta</taxon>
        <taxon>Spermatophyta</taxon>
        <taxon>Magnoliopsida</taxon>
        <taxon>eudicotyledons</taxon>
        <taxon>Gunneridae</taxon>
        <taxon>Pentapetalae</taxon>
        <taxon>rosids</taxon>
        <taxon>fabids</taxon>
        <taxon>Fabales</taxon>
        <taxon>Fabaceae</taxon>
        <taxon>Papilionoideae</taxon>
        <taxon>50 kb inversion clade</taxon>
        <taxon>NPAAA clade</taxon>
        <taxon>indigoferoid/millettioid clade</taxon>
        <taxon>Phaseoleae</taxon>
        <taxon>Mucuna</taxon>
    </lineage>
</organism>
<feature type="compositionally biased region" description="Polar residues" evidence="1">
    <location>
        <begin position="191"/>
        <end position="201"/>
    </location>
</feature>
<evidence type="ECO:0000256" key="1">
    <source>
        <dbReference type="SAM" id="MobiDB-lite"/>
    </source>
</evidence>
<feature type="non-terminal residue" evidence="2">
    <location>
        <position position="1"/>
    </location>
</feature>
<feature type="non-terminal residue" evidence="2">
    <location>
        <position position="267"/>
    </location>
</feature>
<dbReference type="EMBL" id="QJKJ01002185">
    <property type="protein sequence ID" value="RDY03905.1"/>
    <property type="molecule type" value="Genomic_DNA"/>
</dbReference>
<feature type="compositionally biased region" description="Polar residues" evidence="1">
    <location>
        <begin position="217"/>
        <end position="226"/>
    </location>
</feature>
<feature type="compositionally biased region" description="Polar residues" evidence="1">
    <location>
        <begin position="258"/>
        <end position="267"/>
    </location>
</feature>
<comment type="caution">
    <text evidence="2">The sequence shown here is derived from an EMBL/GenBank/DDBJ whole genome shotgun (WGS) entry which is preliminary data.</text>
</comment>
<sequence>VPLKRWWRLHDQVSSDSVNPPDWPNRYRLILPGQGHRSSSPEISISYLFLSFKFSSESTFFHYKSHMTQFRMTYRIPLGMSPYLIVFSKACHLLVELEHRAYWAIKMCNMAYDKARAERKLQQQELEELRLEAYENSNIYKQQVKQFHDCRILRKELKLIAGKLHSRWDSPFIITKVLPYGATELHDELTRSTFQSNNNNRRGGEHFPKRTGHDSRQSLSNASTNPLYIPIMPKLRMSRPNQERFDPIEASRPRRSGPGQTSLPGQS</sequence>
<dbReference type="OrthoDB" id="1723222at2759"/>
<reference evidence="2" key="1">
    <citation type="submission" date="2018-05" db="EMBL/GenBank/DDBJ databases">
        <title>Draft genome of Mucuna pruriens seed.</title>
        <authorList>
            <person name="Nnadi N.E."/>
            <person name="Vos R."/>
            <person name="Hasami M.H."/>
            <person name="Devisetty U.K."/>
            <person name="Aguiy J.C."/>
        </authorList>
    </citation>
    <scope>NUCLEOTIDE SEQUENCE [LARGE SCALE GENOMIC DNA]</scope>
    <source>
        <strain evidence="2">JCA_2017</strain>
    </source>
</reference>
<feature type="compositionally biased region" description="Basic and acidic residues" evidence="1">
    <location>
        <begin position="202"/>
        <end position="216"/>
    </location>
</feature>
<name>A0A371HM84_MUCPR</name>